<dbReference type="NCBIfam" id="NF002872">
    <property type="entry name" value="PRK03202.1"/>
    <property type="match status" value="1"/>
</dbReference>
<dbReference type="InterPro" id="IPR015912">
    <property type="entry name" value="Phosphofructokinase_CS"/>
</dbReference>
<dbReference type="GO" id="GO:0030388">
    <property type="term" value="P:fructose 1,6-bisphosphate metabolic process"/>
    <property type="evidence" value="ECO:0007669"/>
    <property type="project" value="TreeGrafter"/>
</dbReference>
<evidence type="ECO:0000256" key="3">
    <source>
        <dbReference type="ARBA" id="ARBA00004679"/>
    </source>
</evidence>
<reference evidence="16 17" key="1">
    <citation type="submission" date="2019-03" db="EMBL/GenBank/DDBJ databases">
        <title>Metabolic potential of uncultured bacteria and archaea associated with petroleum seepage in deep-sea sediments.</title>
        <authorList>
            <person name="Dong X."/>
            <person name="Hubert C."/>
        </authorList>
    </citation>
    <scope>NUCLEOTIDE SEQUENCE [LARGE SCALE GENOMIC DNA]</scope>
    <source>
        <strain evidence="16">E44_bin3</strain>
    </source>
</reference>
<accession>A0A523TDV1</accession>
<keyword evidence="12 14" id="KW-0324">Glycolysis</keyword>
<dbReference type="GO" id="GO:0005524">
    <property type="term" value="F:ATP binding"/>
    <property type="evidence" value="ECO:0007669"/>
    <property type="project" value="UniProtKB-UniRule"/>
</dbReference>
<feature type="binding site" description="in other chain" evidence="14">
    <location>
        <begin position="252"/>
        <end position="255"/>
    </location>
    <ligand>
        <name>substrate</name>
        <note>ligand shared between dimeric partners</note>
    </ligand>
</feature>
<evidence type="ECO:0000256" key="8">
    <source>
        <dbReference type="ARBA" id="ARBA00022741"/>
    </source>
</evidence>
<evidence type="ECO:0000256" key="9">
    <source>
        <dbReference type="ARBA" id="ARBA00022777"/>
    </source>
</evidence>
<dbReference type="GO" id="GO:0016208">
    <property type="term" value="F:AMP binding"/>
    <property type="evidence" value="ECO:0007669"/>
    <property type="project" value="TreeGrafter"/>
</dbReference>
<proteinExistence type="inferred from homology"/>
<dbReference type="InterPro" id="IPR012828">
    <property type="entry name" value="PFKA_ATP_prok"/>
</dbReference>
<dbReference type="PANTHER" id="PTHR13697:SF4">
    <property type="entry name" value="ATP-DEPENDENT 6-PHOSPHOFRUCTOKINASE"/>
    <property type="match status" value="1"/>
</dbReference>
<keyword evidence="5 14" id="KW-0021">Allosteric enzyme</keyword>
<dbReference type="InterPro" id="IPR035966">
    <property type="entry name" value="PKF_sf"/>
</dbReference>
<feature type="binding site" description="in other chain" evidence="14">
    <location>
        <begin position="186"/>
        <end position="188"/>
    </location>
    <ligand>
        <name>ADP</name>
        <dbReference type="ChEBI" id="CHEBI:456216"/>
        <note>allosteric activator; ligand shared between dimeric partners</note>
    </ligand>
</feature>
<comment type="function">
    <text evidence="14">Catalyzes the phosphorylation of D-fructose 6-phosphate to fructose 1,6-bisphosphate by ATP, the first committing step of glycolysis.</text>
</comment>
<feature type="binding site" description="in other chain" evidence="14">
    <location>
        <position position="223"/>
    </location>
    <ligand>
        <name>substrate</name>
        <note>ligand shared between dimeric partners</note>
    </ligand>
</feature>
<keyword evidence="8 14" id="KW-0547">Nucleotide-binding</keyword>
<comment type="subcellular location">
    <subcellularLocation>
        <location evidence="2 14">Cytoplasm</location>
    </subcellularLocation>
</comment>
<keyword evidence="11 14" id="KW-0460">Magnesium</keyword>
<sequence length="322" mass="34379">MKRIGVLTSGGDCSGMNACIRAVVRKAVYEGIEVVGIRRGFAGLMEGDSCPLNAHSVSGIIYQGGTILGTARAEGFLAEEGQRKASDTVRKLGIEGLIVIGGDGSFRGAYNLNKKWQIPTTGIPATIDNDIAGSDLTIGFVTALNTALEAIDKLRDTATAHNRLFIVEVMGRTSGYIALWAGLAGGAEEILIPEMKTDLDEVCRKLEEGRTRGKTSSIIVVAEGDEAGGAFEIGKKIREKIGYEVRVAVLGHLQRGGSPTVLDRILATRLGADAVDVLKRGDGGKMVGLIANQVEIFPLEHAWREKKEIDLDLYQLSQIMAI</sequence>
<dbReference type="GO" id="GO:0005945">
    <property type="term" value="C:6-phosphofructokinase complex"/>
    <property type="evidence" value="ECO:0007669"/>
    <property type="project" value="TreeGrafter"/>
</dbReference>
<gene>
    <name evidence="14 16" type="primary">pfkA</name>
    <name evidence="16" type="ORF">E3J68_03005</name>
</gene>
<comment type="cofactor">
    <cofactor evidence="1 14">
        <name>Mg(2+)</name>
        <dbReference type="ChEBI" id="CHEBI:18420"/>
    </cofactor>
</comment>
<keyword evidence="7 14" id="KW-0479">Metal-binding</keyword>
<feature type="binding site" evidence="14">
    <location>
        <position position="246"/>
    </location>
    <ligand>
        <name>substrate</name>
        <note>ligand shared between dimeric partners</note>
    </ligand>
</feature>
<dbReference type="HAMAP" id="MF_00339">
    <property type="entry name" value="Phosphofructokinase_I_B1"/>
    <property type="match status" value="1"/>
</dbReference>
<evidence type="ECO:0000256" key="10">
    <source>
        <dbReference type="ARBA" id="ARBA00022840"/>
    </source>
</evidence>
<comment type="similarity">
    <text evidence="14">Belongs to the phosphofructokinase type A (PFKA) family. ATP-dependent PFK group I subfamily. Prokaryotic clade 'B1' sub-subfamily.</text>
</comment>
<evidence type="ECO:0000256" key="12">
    <source>
        <dbReference type="ARBA" id="ARBA00023152"/>
    </source>
</evidence>
<feature type="binding site" evidence="14">
    <location>
        <position position="163"/>
    </location>
    <ligand>
        <name>substrate</name>
        <note>ligand shared between dimeric partners</note>
    </ligand>
</feature>
<name>A0A523TDV1_UNCAE</name>
<evidence type="ECO:0000256" key="1">
    <source>
        <dbReference type="ARBA" id="ARBA00001946"/>
    </source>
</evidence>
<dbReference type="EMBL" id="SOJT01000133">
    <property type="protein sequence ID" value="TET28473.1"/>
    <property type="molecule type" value="Genomic_DNA"/>
</dbReference>
<evidence type="ECO:0000313" key="16">
    <source>
        <dbReference type="EMBL" id="TET28473.1"/>
    </source>
</evidence>
<protein>
    <recommendedName>
        <fullName evidence="14">ATP-dependent 6-phosphofructokinase</fullName>
        <shortName evidence="14">ATP-PFK</shortName>
        <shortName evidence="14">Phosphofructokinase</shortName>
        <ecNumber evidence="14">2.7.1.11</ecNumber>
    </recommendedName>
    <alternativeName>
        <fullName evidence="14">Phosphohexokinase</fullName>
    </alternativeName>
</protein>
<dbReference type="PROSITE" id="PS00433">
    <property type="entry name" value="PHOSPHOFRUCTOKINASE"/>
    <property type="match status" value="1"/>
</dbReference>
<dbReference type="Proteomes" id="UP000316517">
    <property type="component" value="Unassembled WGS sequence"/>
</dbReference>
<dbReference type="UniPathway" id="UPA00109">
    <property type="reaction ID" value="UER00182"/>
</dbReference>
<evidence type="ECO:0000256" key="4">
    <source>
        <dbReference type="ARBA" id="ARBA00022490"/>
    </source>
</evidence>
<dbReference type="GO" id="GO:0042802">
    <property type="term" value="F:identical protein binding"/>
    <property type="evidence" value="ECO:0007669"/>
    <property type="project" value="TreeGrafter"/>
</dbReference>
<feature type="binding site" description="in other chain" evidence="14">
    <location>
        <position position="212"/>
    </location>
    <ligand>
        <name>ADP</name>
        <dbReference type="ChEBI" id="CHEBI:456216"/>
        <note>allosteric activator; ligand shared between dimeric partners</note>
    </ligand>
</feature>
<dbReference type="SUPFAM" id="SSF53784">
    <property type="entry name" value="Phosphofructokinase"/>
    <property type="match status" value="1"/>
</dbReference>
<dbReference type="PIRSF" id="PIRSF000532">
    <property type="entry name" value="ATP_PFK_prok"/>
    <property type="match status" value="1"/>
</dbReference>
<feature type="binding site" evidence="14">
    <location>
        <position position="11"/>
    </location>
    <ligand>
        <name>ATP</name>
        <dbReference type="ChEBI" id="CHEBI:30616"/>
    </ligand>
</feature>
<organism evidence="16 17">
    <name type="scientific">Aerophobetes bacterium</name>
    <dbReference type="NCBI Taxonomy" id="2030807"/>
    <lineage>
        <taxon>Bacteria</taxon>
        <taxon>Candidatus Aerophobota</taxon>
    </lineage>
</organism>
<dbReference type="InterPro" id="IPR012003">
    <property type="entry name" value="ATP_PFK_prok-type"/>
</dbReference>
<dbReference type="InterPro" id="IPR000023">
    <property type="entry name" value="Phosphofructokinase_dom"/>
</dbReference>
<feature type="active site" description="Proton acceptor" evidence="14">
    <location>
        <position position="128"/>
    </location>
</feature>
<feature type="binding site" description="in other chain" evidence="14">
    <location>
        <position position="155"/>
    </location>
    <ligand>
        <name>ADP</name>
        <dbReference type="ChEBI" id="CHEBI:456216"/>
        <note>allosteric activator; ligand shared between dimeric partners</note>
    </ligand>
</feature>
<dbReference type="GO" id="GO:0048029">
    <property type="term" value="F:monosaccharide binding"/>
    <property type="evidence" value="ECO:0007669"/>
    <property type="project" value="TreeGrafter"/>
</dbReference>
<comment type="pathway">
    <text evidence="3 14">Carbohydrate degradation; glycolysis; D-glyceraldehyde 3-phosphate and glycerone phosphate from D-glucose: step 3/4.</text>
</comment>
<evidence type="ECO:0000256" key="7">
    <source>
        <dbReference type="ARBA" id="ARBA00022723"/>
    </source>
</evidence>
<evidence type="ECO:0000256" key="13">
    <source>
        <dbReference type="ARBA" id="ARBA00048070"/>
    </source>
</evidence>
<dbReference type="GO" id="GO:0046872">
    <property type="term" value="F:metal ion binding"/>
    <property type="evidence" value="ECO:0007669"/>
    <property type="project" value="UniProtKB-KW"/>
</dbReference>
<dbReference type="PANTHER" id="PTHR13697">
    <property type="entry name" value="PHOSPHOFRUCTOKINASE"/>
    <property type="match status" value="1"/>
</dbReference>
<evidence type="ECO:0000256" key="14">
    <source>
        <dbReference type="HAMAP-Rule" id="MF_00339"/>
    </source>
</evidence>
<keyword evidence="10 14" id="KW-0067">ATP-binding</keyword>
<evidence type="ECO:0000256" key="11">
    <source>
        <dbReference type="ARBA" id="ARBA00022842"/>
    </source>
</evidence>
<comment type="caution">
    <text evidence="14">Lacks conserved residue(s) required for the propagation of feature annotation.</text>
</comment>
<dbReference type="GO" id="GO:0006002">
    <property type="term" value="P:fructose 6-phosphate metabolic process"/>
    <property type="evidence" value="ECO:0007669"/>
    <property type="project" value="UniProtKB-UniRule"/>
</dbReference>
<dbReference type="NCBIfam" id="TIGR02482">
    <property type="entry name" value="PFKA_ATP"/>
    <property type="match status" value="1"/>
</dbReference>
<dbReference type="GO" id="GO:0070095">
    <property type="term" value="F:fructose-6-phosphate binding"/>
    <property type="evidence" value="ECO:0007669"/>
    <property type="project" value="TreeGrafter"/>
</dbReference>
<dbReference type="PRINTS" id="PR00476">
    <property type="entry name" value="PHFRCTKINASE"/>
</dbReference>
<feature type="binding site" evidence="14">
    <location>
        <begin position="72"/>
        <end position="73"/>
    </location>
    <ligand>
        <name>ATP</name>
        <dbReference type="ChEBI" id="CHEBI:30616"/>
    </ligand>
</feature>
<comment type="subunit">
    <text evidence="14">Homotetramer.</text>
</comment>
<evidence type="ECO:0000256" key="2">
    <source>
        <dbReference type="ARBA" id="ARBA00004496"/>
    </source>
</evidence>
<feature type="binding site" description="in other chain" evidence="14">
    <location>
        <begin position="170"/>
        <end position="172"/>
    </location>
    <ligand>
        <name>substrate</name>
        <note>ligand shared between dimeric partners</note>
    </ligand>
</feature>
<comment type="caution">
    <text evidence="16">The sequence shown here is derived from an EMBL/GenBank/DDBJ whole genome shotgun (WGS) entry which is preliminary data.</text>
</comment>
<dbReference type="GO" id="GO:0003872">
    <property type="term" value="F:6-phosphofructokinase activity"/>
    <property type="evidence" value="ECO:0007669"/>
    <property type="project" value="UniProtKB-UniRule"/>
</dbReference>
<feature type="binding site" description="in other chain" evidence="14">
    <location>
        <begin position="214"/>
        <end position="216"/>
    </location>
    <ligand>
        <name>ADP</name>
        <dbReference type="ChEBI" id="CHEBI:456216"/>
        <note>allosteric activator; ligand shared between dimeric partners</note>
    </ligand>
</feature>
<dbReference type="Pfam" id="PF00365">
    <property type="entry name" value="PFK"/>
    <property type="match status" value="1"/>
</dbReference>
<dbReference type="EC" id="2.7.1.11" evidence="14"/>
<comment type="activity regulation">
    <text evidence="14">Allosterically activated by ADP and other diphosphonucleosides, and allosterically inhibited by phosphoenolpyruvate.</text>
</comment>
<dbReference type="Gene3D" id="3.40.50.460">
    <property type="entry name" value="Phosphofructokinase domain"/>
    <property type="match status" value="1"/>
</dbReference>
<feature type="binding site" evidence="14">
    <location>
        <position position="103"/>
    </location>
    <ligand>
        <name>Mg(2+)</name>
        <dbReference type="ChEBI" id="CHEBI:18420"/>
        <note>catalytic</note>
    </ligand>
</feature>
<comment type="catalytic activity">
    <reaction evidence="13 14">
        <text>beta-D-fructose 6-phosphate + ATP = beta-D-fructose 1,6-bisphosphate + ADP + H(+)</text>
        <dbReference type="Rhea" id="RHEA:16109"/>
        <dbReference type="ChEBI" id="CHEBI:15378"/>
        <dbReference type="ChEBI" id="CHEBI:30616"/>
        <dbReference type="ChEBI" id="CHEBI:32966"/>
        <dbReference type="ChEBI" id="CHEBI:57634"/>
        <dbReference type="ChEBI" id="CHEBI:456216"/>
        <dbReference type="EC" id="2.7.1.11"/>
    </reaction>
</comment>
<feature type="binding site" evidence="14">
    <location>
        <begin position="21"/>
        <end position="25"/>
    </location>
    <ligand>
        <name>ADP</name>
        <dbReference type="ChEBI" id="CHEBI:456216"/>
        <note>allosteric activator; ligand shared between dimeric partners</note>
    </ligand>
</feature>
<feature type="binding site" description="in other chain" evidence="14">
    <location>
        <begin position="126"/>
        <end position="128"/>
    </location>
    <ligand>
        <name>substrate</name>
        <note>ligand shared between dimeric partners</note>
    </ligand>
</feature>
<dbReference type="FunFam" id="3.40.50.460:FF:000002">
    <property type="entry name" value="ATP-dependent 6-phosphofructokinase"/>
    <property type="match status" value="1"/>
</dbReference>
<dbReference type="Gene3D" id="3.40.50.450">
    <property type="match status" value="1"/>
</dbReference>
<feature type="binding site" evidence="14">
    <location>
        <begin position="102"/>
        <end position="105"/>
    </location>
    <ligand>
        <name>ATP</name>
        <dbReference type="ChEBI" id="CHEBI:30616"/>
    </ligand>
</feature>
<evidence type="ECO:0000259" key="15">
    <source>
        <dbReference type="Pfam" id="PF00365"/>
    </source>
</evidence>
<dbReference type="AlphaFoldDB" id="A0A523TDV1"/>
<dbReference type="GO" id="GO:0061621">
    <property type="term" value="P:canonical glycolysis"/>
    <property type="evidence" value="ECO:0007669"/>
    <property type="project" value="TreeGrafter"/>
</dbReference>
<keyword evidence="6 14" id="KW-0808">Transferase</keyword>
<keyword evidence="4 14" id="KW-0963">Cytoplasm</keyword>
<keyword evidence="9 14" id="KW-0418">Kinase</keyword>
<evidence type="ECO:0000256" key="6">
    <source>
        <dbReference type="ARBA" id="ARBA00022679"/>
    </source>
</evidence>
<evidence type="ECO:0000256" key="5">
    <source>
        <dbReference type="ARBA" id="ARBA00022533"/>
    </source>
</evidence>
<feature type="domain" description="Phosphofructokinase" evidence="15">
    <location>
        <begin position="3"/>
        <end position="278"/>
    </location>
</feature>
<dbReference type="InterPro" id="IPR022953">
    <property type="entry name" value="ATP_PFK"/>
</dbReference>
<evidence type="ECO:0000313" key="17">
    <source>
        <dbReference type="Proteomes" id="UP000316517"/>
    </source>
</evidence>